<comment type="subcellular location">
    <subcellularLocation>
        <location evidence="1">Cell inner membrane</location>
        <topology evidence="1">Peripheral membrane protein</topology>
    </subcellularLocation>
</comment>
<protein>
    <submittedName>
        <fullName evidence="7">Oligopeptide transporter subunit ATP-binding component of ABC superfamily</fullName>
    </submittedName>
</protein>
<evidence type="ECO:0000256" key="5">
    <source>
        <dbReference type="ARBA" id="ARBA00022840"/>
    </source>
</evidence>
<evidence type="ECO:0000256" key="3">
    <source>
        <dbReference type="ARBA" id="ARBA00022448"/>
    </source>
</evidence>
<dbReference type="PANTHER" id="PTHR43776">
    <property type="entry name" value="TRANSPORT ATP-BINDING PROTEIN"/>
    <property type="match status" value="1"/>
</dbReference>
<evidence type="ECO:0000256" key="1">
    <source>
        <dbReference type="ARBA" id="ARBA00004417"/>
    </source>
</evidence>
<dbReference type="InterPro" id="IPR003593">
    <property type="entry name" value="AAA+_ATPase"/>
</dbReference>
<evidence type="ECO:0000313" key="8">
    <source>
        <dbReference type="Proteomes" id="UP000182888"/>
    </source>
</evidence>
<evidence type="ECO:0000313" key="7">
    <source>
        <dbReference type="EMBL" id="CDX50985.1"/>
    </source>
</evidence>
<dbReference type="PROSITE" id="PS50893">
    <property type="entry name" value="ABC_TRANSPORTER_2"/>
    <property type="match status" value="1"/>
</dbReference>
<dbReference type="SUPFAM" id="SSF52540">
    <property type="entry name" value="P-loop containing nucleoside triphosphate hydrolases"/>
    <property type="match status" value="1"/>
</dbReference>
<dbReference type="EMBL" id="CCND01000005">
    <property type="protein sequence ID" value="CDX50985.1"/>
    <property type="molecule type" value="Genomic_DNA"/>
</dbReference>
<dbReference type="GO" id="GO:0016887">
    <property type="term" value="F:ATP hydrolysis activity"/>
    <property type="evidence" value="ECO:0007669"/>
    <property type="project" value="InterPro"/>
</dbReference>
<dbReference type="GO" id="GO:0055085">
    <property type="term" value="P:transmembrane transport"/>
    <property type="evidence" value="ECO:0007669"/>
    <property type="project" value="UniProtKB-ARBA"/>
</dbReference>
<dbReference type="GO" id="GO:0005524">
    <property type="term" value="F:ATP binding"/>
    <property type="evidence" value="ECO:0007669"/>
    <property type="project" value="UniProtKB-KW"/>
</dbReference>
<evidence type="ECO:0000259" key="6">
    <source>
        <dbReference type="PROSITE" id="PS50893"/>
    </source>
</evidence>
<evidence type="ECO:0000256" key="4">
    <source>
        <dbReference type="ARBA" id="ARBA00022741"/>
    </source>
</evidence>
<dbReference type="InterPro" id="IPR017871">
    <property type="entry name" value="ABC_transporter-like_CS"/>
</dbReference>
<dbReference type="PANTHER" id="PTHR43776:SF7">
    <property type="entry name" value="D,D-DIPEPTIDE TRANSPORT ATP-BINDING PROTEIN DDPF-RELATED"/>
    <property type="match status" value="1"/>
</dbReference>
<reference evidence="8" key="1">
    <citation type="submission" date="2014-08" db="EMBL/GenBank/DDBJ databases">
        <authorList>
            <person name="Edwards T."/>
        </authorList>
    </citation>
    <scope>NUCLEOTIDE SEQUENCE [LARGE SCALE GENOMIC DNA]</scope>
</reference>
<accession>A0A0K2VR08</accession>
<dbReference type="SMART" id="SM00382">
    <property type="entry name" value="AAA"/>
    <property type="match status" value="1"/>
</dbReference>
<dbReference type="FunFam" id="3.40.50.300:FF:000016">
    <property type="entry name" value="Oligopeptide ABC transporter ATP-binding component"/>
    <property type="match status" value="1"/>
</dbReference>
<feature type="domain" description="ABC transporter" evidence="6">
    <location>
        <begin position="7"/>
        <end position="252"/>
    </location>
</feature>
<organism evidence="7 8">
    <name type="scientific">Mesorhizobium plurifarium</name>
    <dbReference type="NCBI Taxonomy" id="69974"/>
    <lineage>
        <taxon>Bacteria</taxon>
        <taxon>Pseudomonadati</taxon>
        <taxon>Pseudomonadota</taxon>
        <taxon>Alphaproteobacteria</taxon>
        <taxon>Hyphomicrobiales</taxon>
        <taxon>Phyllobacteriaceae</taxon>
        <taxon>Mesorhizobium</taxon>
    </lineage>
</organism>
<name>A0A0K2VR08_MESPL</name>
<dbReference type="NCBIfam" id="TIGR01727">
    <property type="entry name" value="oligo_HPY"/>
    <property type="match status" value="1"/>
</dbReference>
<dbReference type="Proteomes" id="UP000182888">
    <property type="component" value="Unassembled WGS sequence"/>
</dbReference>
<dbReference type="InterPro" id="IPR013563">
    <property type="entry name" value="Oligopep_ABC_C"/>
</dbReference>
<dbReference type="CDD" id="cd03257">
    <property type="entry name" value="ABC_NikE_OppD_transporters"/>
    <property type="match status" value="1"/>
</dbReference>
<dbReference type="Pfam" id="PF00005">
    <property type="entry name" value="ABC_tran"/>
    <property type="match status" value="1"/>
</dbReference>
<sequence>MMPGPLIDIVDLKTHFRDRRTGAEVKACDGVTVSIGEGEIVGLVGESGCGKSTLGRTVVGLERPSSGKIIFRGEDLLSLRGRRLVESRRQIQYIFQDPYSSLSTRQTIGQAIDEALVINGEKNAKARQKRVEELLAAVGLPTQIMDRYSREMSGGQRQRVCIARALAANPKVLICDEPVSSLDVSIRAQIMNLFLQLRDEMGMACLLIAHDLAVVRQAAQRVYVMYLGRLMEIGESGALYDRPSHPYTQALLSAIPDTDPKQERARQRILLNGDVPSPVNPPTGCRFRTRCTAAQAVCETPPPAKVMGPGHIAACHFAGEVNLASTRH</sequence>
<dbReference type="GO" id="GO:0015833">
    <property type="term" value="P:peptide transport"/>
    <property type="evidence" value="ECO:0007669"/>
    <property type="project" value="InterPro"/>
</dbReference>
<dbReference type="Pfam" id="PF08352">
    <property type="entry name" value="oligo_HPY"/>
    <property type="match status" value="1"/>
</dbReference>
<keyword evidence="3" id="KW-0813">Transport</keyword>
<dbReference type="InterPro" id="IPR003439">
    <property type="entry name" value="ABC_transporter-like_ATP-bd"/>
</dbReference>
<proteinExistence type="inferred from homology"/>
<dbReference type="PROSITE" id="PS00211">
    <property type="entry name" value="ABC_TRANSPORTER_1"/>
    <property type="match status" value="1"/>
</dbReference>
<dbReference type="Gene3D" id="3.40.50.300">
    <property type="entry name" value="P-loop containing nucleotide triphosphate hydrolases"/>
    <property type="match status" value="1"/>
</dbReference>
<dbReference type="InterPro" id="IPR027417">
    <property type="entry name" value="P-loop_NTPase"/>
</dbReference>
<gene>
    <name evidence="7" type="primary">oppF</name>
    <name evidence="7" type="ORF">MPL1032_130077</name>
</gene>
<keyword evidence="5 7" id="KW-0067">ATP-binding</keyword>
<dbReference type="AlphaFoldDB" id="A0A0K2VR08"/>
<dbReference type="InterPro" id="IPR050319">
    <property type="entry name" value="ABC_transp_ATP-bind"/>
</dbReference>
<keyword evidence="4" id="KW-0547">Nucleotide-binding</keyword>
<dbReference type="GO" id="GO:0005886">
    <property type="term" value="C:plasma membrane"/>
    <property type="evidence" value="ECO:0007669"/>
    <property type="project" value="UniProtKB-SubCell"/>
</dbReference>
<comment type="similarity">
    <text evidence="2">Belongs to the ABC transporter superfamily.</text>
</comment>
<evidence type="ECO:0000256" key="2">
    <source>
        <dbReference type="ARBA" id="ARBA00005417"/>
    </source>
</evidence>